<protein>
    <submittedName>
        <fullName evidence="1">Uncharacterized protein</fullName>
    </submittedName>
</protein>
<evidence type="ECO:0000313" key="1">
    <source>
        <dbReference type="EMBL" id="CAK5090799.1"/>
    </source>
</evidence>
<sequence length="125" mass="14253">MFNKDFFRKSQIVISASDIKSVTIAPVGVQALGQRFNTYNERKNRIGPGNNVPMLRNRASALILILEGLISTMKKINEAEYQGIKNKDLNALRTEVITFMAAQWFTSNFKNDWEFEGELAFKADF</sequence>
<keyword evidence="2" id="KW-1185">Reference proteome</keyword>
<organism evidence="1 2">
    <name type="scientific">Meloidogyne enterolobii</name>
    <name type="common">Root-knot nematode worm</name>
    <name type="synonym">Meloidogyne mayaguensis</name>
    <dbReference type="NCBI Taxonomy" id="390850"/>
    <lineage>
        <taxon>Eukaryota</taxon>
        <taxon>Metazoa</taxon>
        <taxon>Ecdysozoa</taxon>
        <taxon>Nematoda</taxon>
        <taxon>Chromadorea</taxon>
        <taxon>Rhabditida</taxon>
        <taxon>Tylenchina</taxon>
        <taxon>Tylenchomorpha</taxon>
        <taxon>Tylenchoidea</taxon>
        <taxon>Meloidogynidae</taxon>
        <taxon>Meloidogyninae</taxon>
        <taxon>Meloidogyne</taxon>
    </lineage>
</organism>
<dbReference type="EMBL" id="CAVMJV010000084">
    <property type="protein sequence ID" value="CAK5090799.1"/>
    <property type="molecule type" value="Genomic_DNA"/>
</dbReference>
<proteinExistence type="predicted"/>
<reference evidence="1" key="1">
    <citation type="submission" date="2023-11" db="EMBL/GenBank/DDBJ databases">
        <authorList>
            <person name="Poullet M."/>
        </authorList>
    </citation>
    <scope>NUCLEOTIDE SEQUENCE</scope>
    <source>
        <strain evidence="1">E1834</strain>
    </source>
</reference>
<dbReference type="Proteomes" id="UP001497535">
    <property type="component" value="Unassembled WGS sequence"/>
</dbReference>
<name>A0ACB1AGY5_MELEN</name>
<evidence type="ECO:0000313" key="2">
    <source>
        <dbReference type="Proteomes" id="UP001497535"/>
    </source>
</evidence>
<comment type="caution">
    <text evidence="1">The sequence shown here is derived from an EMBL/GenBank/DDBJ whole genome shotgun (WGS) entry which is preliminary data.</text>
</comment>
<gene>
    <name evidence="1" type="ORF">MENTE1834_LOCUS38607</name>
</gene>
<accession>A0ACB1AGY5</accession>